<accession>A0A0N4ZL65</accession>
<sequence length="307" mass="34984">MSNLKKVINCEELNNLIKDNSLSNIKILDCIYVVGPKPDPKWFKEHEYGKFDILMKKKTPQSQAYAVEHIPGAIHFDLDCAMYPGEIERFSFYPKEEFQNYMRALGINDDDHLIVYSRGPAGGNMFAARVFRLLQLYGQEKLSLLSGGLEKWKDLGYPIDHEVPIIHSIGNWTAKCNSKIIIDYHVLTKKDSEGKDLFDRAGNDVTILDGRTEEQFKKSHLKGFMNLPLDKLVNNDGTLKNKDEIINLLKTLNIPIDKQIITTCLTGTQASLISFVLENILNKETVMYNGSLIEIQHRDPSRIVSSH</sequence>
<feature type="domain" description="Rhodanese" evidence="3">
    <location>
        <begin position="201"/>
        <end position="304"/>
    </location>
</feature>
<dbReference type="GO" id="GO:0005739">
    <property type="term" value="C:mitochondrion"/>
    <property type="evidence" value="ECO:0007669"/>
    <property type="project" value="TreeGrafter"/>
</dbReference>
<dbReference type="GO" id="GO:0004792">
    <property type="term" value="F:thiosulfate-cyanide sulfurtransferase activity"/>
    <property type="evidence" value="ECO:0007669"/>
    <property type="project" value="InterPro"/>
</dbReference>
<evidence type="ECO:0000313" key="4">
    <source>
        <dbReference type="Proteomes" id="UP000038045"/>
    </source>
</evidence>
<dbReference type="STRING" id="131310.A0A0N4ZL65"/>
<dbReference type="PROSITE" id="PS00380">
    <property type="entry name" value="RHODANESE_1"/>
    <property type="match status" value="1"/>
</dbReference>
<organism evidence="4 5">
    <name type="scientific">Parastrongyloides trichosuri</name>
    <name type="common">Possum-specific nematode worm</name>
    <dbReference type="NCBI Taxonomy" id="131310"/>
    <lineage>
        <taxon>Eukaryota</taxon>
        <taxon>Metazoa</taxon>
        <taxon>Ecdysozoa</taxon>
        <taxon>Nematoda</taxon>
        <taxon>Chromadorea</taxon>
        <taxon>Rhabditida</taxon>
        <taxon>Tylenchina</taxon>
        <taxon>Panagrolaimomorpha</taxon>
        <taxon>Strongyloidoidea</taxon>
        <taxon>Strongyloididae</taxon>
        <taxon>Parastrongyloides</taxon>
    </lineage>
</organism>
<dbReference type="InterPro" id="IPR045078">
    <property type="entry name" value="TST/MPST-like"/>
</dbReference>
<proteinExistence type="predicted"/>
<keyword evidence="1" id="KW-0808">Transferase</keyword>
<dbReference type="Gene3D" id="3.40.250.10">
    <property type="entry name" value="Rhodanese-like domain"/>
    <property type="match status" value="2"/>
</dbReference>
<name>A0A0N4ZL65_PARTI</name>
<dbReference type="Proteomes" id="UP000038045">
    <property type="component" value="Unplaced"/>
</dbReference>
<dbReference type="InterPro" id="IPR001763">
    <property type="entry name" value="Rhodanese-like_dom"/>
</dbReference>
<dbReference type="PROSITE" id="PS50206">
    <property type="entry name" value="RHODANESE_3"/>
    <property type="match status" value="2"/>
</dbReference>
<dbReference type="WBParaSite" id="PTRK_0000902100.1">
    <property type="protein sequence ID" value="PTRK_0000902100.1"/>
    <property type="gene ID" value="PTRK_0000902100"/>
</dbReference>
<dbReference type="Pfam" id="PF00581">
    <property type="entry name" value="Rhodanese"/>
    <property type="match status" value="2"/>
</dbReference>
<reference evidence="5" key="1">
    <citation type="submission" date="2017-02" db="UniProtKB">
        <authorList>
            <consortium name="WormBaseParasite"/>
        </authorList>
    </citation>
    <scope>IDENTIFICATION</scope>
</reference>
<feature type="domain" description="Rhodanese" evidence="3">
    <location>
        <begin position="60"/>
        <end position="161"/>
    </location>
</feature>
<evidence type="ECO:0000256" key="1">
    <source>
        <dbReference type="ARBA" id="ARBA00022679"/>
    </source>
</evidence>
<evidence type="ECO:0000313" key="5">
    <source>
        <dbReference type="WBParaSite" id="PTRK_0000902100.1"/>
    </source>
</evidence>
<dbReference type="PANTHER" id="PTHR11364:SF7">
    <property type="entry name" value="THIOSULFATE SULFURTRANSFERASE MPST-1-RELATED"/>
    <property type="match status" value="1"/>
</dbReference>
<keyword evidence="2" id="KW-0677">Repeat</keyword>
<dbReference type="AlphaFoldDB" id="A0A0N4ZL65"/>
<dbReference type="PANTHER" id="PTHR11364">
    <property type="entry name" value="THIOSULFATE SULFERTANSFERASE"/>
    <property type="match status" value="1"/>
</dbReference>
<protein>
    <submittedName>
        <fullName evidence="5">Thiosulfate sulfurtransferase</fullName>
    </submittedName>
</protein>
<dbReference type="InterPro" id="IPR001307">
    <property type="entry name" value="Thiosulphate_STrfase_CS"/>
</dbReference>
<evidence type="ECO:0000259" key="3">
    <source>
        <dbReference type="PROSITE" id="PS50206"/>
    </source>
</evidence>
<evidence type="ECO:0000256" key="2">
    <source>
        <dbReference type="ARBA" id="ARBA00022737"/>
    </source>
</evidence>
<dbReference type="SUPFAM" id="SSF52821">
    <property type="entry name" value="Rhodanese/Cell cycle control phosphatase"/>
    <property type="match status" value="2"/>
</dbReference>
<dbReference type="InterPro" id="IPR036873">
    <property type="entry name" value="Rhodanese-like_dom_sf"/>
</dbReference>
<dbReference type="CDD" id="cd01448">
    <property type="entry name" value="TST_Repeat_1"/>
    <property type="match status" value="1"/>
</dbReference>
<keyword evidence="4" id="KW-1185">Reference proteome</keyword>
<dbReference type="SMART" id="SM00450">
    <property type="entry name" value="RHOD"/>
    <property type="match status" value="2"/>
</dbReference>